<comment type="caution">
    <text evidence="2">The sequence shown here is derived from an EMBL/GenBank/DDBJ whole genome shotgun (WGS) entry which is preliminary data.</text>
</comment>
<gene>
    <name evidence="2" type="ORF">A2159_03305</name>
</gene>
<proteinExistence type="predicted"/>
<feature type="transmembrane region" description="Helical" evidence="1">
    <location>
        <begin position="6"/>
        <end position="25"/>
    </location>
</feature>
<protein>
    <submittedName>
        <fullName evidence="2">Uncharacterized protein</fullName>
    </submittedName>
</protein>
<keyword evidence="1" id="KW-1133">Transmembrane helix</keyword>
<keyword evidence="1" id="KW-0472">Membrane</keyword>
<accession>A0A1F7X010</accession>
<reference evidence="2 3" key="1">
    <citation type="journal article" date="2016" name="Nat. Commun.">
        <title>Thousands of microbial genomes shed light on interconnected biogeochemical processes in an aquifer system.</title>
        <authorList>
            <person name="Anantharaman K."/>
            <person name="Brown C.T."/>
            <person name="Hug L.A."/>
            <person name="Sharon I."/>
            <person name="Castelle C.J."/>
            <person name="Probst A.J."/>
            <person name="Thomas B.C."/>
            <person name="Singh A."/>
            <person name="Wilkins M.J."/>
            <person name="Karaoz U."/>
            <person name="Brodie E.L."/>
            <person name="Williams K.H."/>
            <person name="Hubbard S.S."/>
            <person name="Banfield J.F."/>
        </authorList>
    </citation>
    <scope>NUCLEOTIDE SEQUENCE [LARGE SCALE GENOMIC DNA]</scope>
</reference>
<dbReference type="EMBL" id="MGFP01000054">
    <property type="protein sequence ID" value="OGM08337.1"/>
    <property type="molecule type" value="Genomic_DNA"/>
</dbReference>
<evidence type="ECO:0000313" key="3">
    <source>
        <dbReference type="Proteomes" id="UP000179219"/>
    </source>
</evidence>
<organism evidence="2 3">
    <name type="scientific">Candidatus Woesebacteria bacterium RBG_13_34_9</name>
    <dbReference type="NCBI Taxonomy" id="1802477"/>
    <lineage>
        <taxon>Bacteria</taxon>
        <taxon>Candidatus Woeseibacteriota</taxon>
    </lineage>
</organism>
<sequence>MKPKGFALVVILLIITIGIVGYFGYKQFKSNIQNTSLSSHPQTVTQNLSPKQTTIQIPITNYPSITPIEYKRITAYGLEITEEQKIKLDNYLKIEETQNIQPSFYFNKIGGWYKTEVVQSSELYIKDNYMCELMLLWCGGLNTNNSEHVKRVKEACLTYNIDYNNFNDWMKSNTGQCCKGLFDNTTHILSCVKTGKNDNKPLSEELLFTYQLLKDSGADCQNYNCPPALEKEIIYY</sequence>
<evidence type="ECO:0000313" key="2">
    <source>
        <dbReference type="EMBL" id="OGM08337.1"/>
    </source>
</evidence>
<name>A0A1F7X010_9BACT</name>
<keyword evidence="1" id="KW-0812">Transmembrane</keyword>
<dbReference type="Proteomes" id="UP000179219">
    <property type="component" value="Unassembled WGS sequence"/>
</dbReference>
<dbReference type="AlphaFoldDB" id="A0A1F7X010"/>
<evidence type="ECO:0000256" key="1">
    <source>
        <dbReference type="SAM" id="Phobius"/>
    </source>
</evidence>